<proteinExistence type="predicted"/>
<dbReference type="EMBL" id="CP037423">
    <property type="protein sequence ID" value="QDV41660.1"/>
    <property type="molecule type" value="Genomic_DNA"/>
</dbReference>
<dbReference type="SUPFAM" id="SSF53850">
    <property type="entry name" value="Periplasmic binding protein-like II"/>
    <property type="match status" value="1"/>
</dbReference>
<organism evidence="1 2">
    <name type="scientific">Stieleria neptunia</name>
    <dbReference type="NCBI Taxonomy" id="2527979"/>
    <lineage>
        <taxon>Bacteria</taxon>
        <taxon>Pseudomonadati</taxon>
        <taxon>Planctomycetota</taxon>
        <taxon>Planctomycetia</taxon>
        <taxon>Pirellulales</taxon>
        <taxon>Pirellulaceae</taxon>
        <taxon>Stieleria</taxon>
    </lineage>
</organism>
<evidence type="ECO:0008006" key="3">
    <source>
        <dbReference type="Google" id="ProtNLM"/>
    </source>
</evidence>
<evidence type="ECO:0000313" key="2">
    <source>
        <dbReference type="Proteomes" id="UP000319004"/>
    </source>
</evidence>
<dbReference type="AlphaFoldDB" id="A0A518HLG0"/>
<name>A0A518HLG0_9BACT</name>
<protein>
    <recommendedName>
        <fullName evidence="3">Bacterial extracellular solute-binding protein</fullName>
    </recommendedName>
</protein>
<dbReference type="KEGG" id="snep:Enr13x_15030"/>
<dbReference type="Proteomes" id="UP000319004">
    <property type="component" value="Chromosome"/>
</dbReference>
<reference evidence="1 2" key="1">
    <citation type="submission" date="2019-03" db="EMBL/GenBank/DDBJ databases">
        <title>Deep-cultivation of Planctomycetes and their phenomic and genomic characterization uncovers novel biology.</title>
        <authorList>
            <person name="Wiegand S."/>
            <person name="Jogler M."/>
            <person name="Boedeker C."/>
            <person name="Pinto D."/>
            <person name="Vollmers J."/>
            <person name="Rivas-Marin E."/>
            <person name="Kohn T."/>
            <person name="Peeters S.H."/>
            <person name="Heuer A."/>
            <person name="Rast P."/>
            <person name="Oberbeckmann S."/>
            <person name="Bunk B."/>
            <person name="Jeske O."/>
            <person name="Meyerdierks A."/>
            <person name="Storesund J.E."/>
            <person name="Kallscheuer N."/>
            <person name="Luecker S."/>
            <person name="Lage O.M."/>
            <person name="Pohl T."/>
            <person name="Merkel B.J."/>
            <person name="Hornburger P."/>
            <person name="Mueller R.-W."/>
            <person name="Bruemmer F."/>
            <person name="Labrenz M."/>
            <person name="Spormann A.M."/>
            <person name="Op den Camp H."/>
            <person name="Overmann J."/>
            <person name="Amann R."/>
            <person name="Jetten M.S.M."/>
            <person name="Mascher T."/>
            <person name="Medema M.H."/>
            <person name="Devos D.P."/>
            <person name="Kaster A.-K."/>
            <person name="Ovreas L."/>
            <person name="Rohde M."/>
            <person name="Galperin M.Y."/>
            <person name="Jogler C."/>
        </authorList>
    </citation>
    <scope>NUCLEOTIDE SEQUENCE [LARGE SCALE GENOMIC DNA]</scope>
    <source>
        <strain evidence="1 2">Enr13</strain>
    </source>
</reference>
<sequence length="532" mass="57366">MRLLEMKLSYRTRSPGDAYVIAPPANCNFHRLLTGMVLSKCLARMPDYREMPLRSRPTAMSRDFRSRPIDRRTAVSILAASMVAGCGDSGIKSTGTGTDDAASSAQPARSDVPLRILIAGSLLSGGRSADGQSVAESIRVAWSMTQEQPLKIDVFDGPVSAGSVSDESAGESHASDFATEMLLADVAIAPQSYLGEIRAQDAAVRFNQELLKDYQTRYGKPFPAVANGLGDYGGNTWGIAVGAKLPALLALDSQVECDSWAAYHAWVEQLDGKAAEPLARGWAGSSFLNRCASSFTRRWLFNRATMKPEIDSDDYVAALEQLAATAKLYPAAAMTPGQIWHAIRRGELAGGIGYEVPDAVNGAESDQRSEDGREEFEVSVFDCPRETETDQLWLGPQTPLACLSSGCRQTSASKQFIGWLSGGERISTVRQQIGLFSQTRTAPGNDASPSGSPYSRWLAERLQTLQVTRGLMLPGADRYYGALDRQVLRCLAGEQSAAEALADAAAQWDTITDELGRDQQAVAWKRTLGFGG</sequence>
<accession>A0A518HLG0</accession>
<evidence type="ECO:0000313" key="1">
    <source>
        <dbReference type="EMBL" id="QDV41660.1"/>
    </source>
</evidence>
<keyword evidence="2" id="KW-1185">Reference proteome</keyword>
<dbReference type="Gene3D" id="3.40.190.10">
    <property type="entry name" value="Periplasmic binding protein-like II"/>
    <property type="match status" value="1"/>
</dbReference>
<gene>
    <name evidence="1" type="ORF">Enr13x_15030</name>
</gene>